<keyword evidence="2" id="KW-1185">Reference proteome</keyword>
<sequence>SADCTAGSTRSGAMRTYYAATQKVAAYLKELFRVAYPAEHARYEAAFQAGQWFAEDPGPWVGRALVFKLQVSVHRDGKDDGPAAIFCAGTFSGGEAIFPDLGVKLRQVLIDARDPGLTLNRYGTGDVIIFMAGALYHKVARWVPVGNRENGMAPGRVGHVFFFPRDSFRILQDKPPDWCKKTNGGIRSSEGFPGLDLSPAMRKKLEKMGMAKGF</sequence>
<gene>
    <name evidence="1" type="ORF">CYLTODRAFT_361730</name>
</gene>
<proteinExistence type="predicted"/>
<evidence type="ECO:0000313" key="1">
    <source>
        <dbReference type="EMBL" id="KIY62270.1"/>
    </source>
</evidence>
<evidence type="ECO:0000313" key="2">
    <source>
        <dbReference type="Proteomes" id="UP000054007"/>
    </source>
</evidence>
<dbReference type="Gene3D" id="3.60.130.30">
    <property type="match status" value="1"/>
</dbReference>
<dbReference type="OrthoDB" id="2658103at2759"/>
<reference evidence="1 2" key="1">
    <citation type="journal article" date="2015" name="Fungal Genet. Biol.">
        <title>Evolution of novel wood decay mechanisms in Agaricales revealed by the genome sequences of Fistulina hepatica and Cylindrobasidium torrendii.</title>
        <authorList>
            <person name="Floudas D."/>
            <person name="Held B.W."/>
            <person name="Riley R."/>
            <person name="Nagy L.G."/>
            <person name="Koehler G."/>
            <person name="Ransdell A.S."/>
            <person name="Younus H."/>
            <person name="Chow J."/>
            <person name="Chiniquy J."/>
            <person name="Lipzen A."/>
            <person name="Tritt A."/>
            <person name="Sun H."/>
            <person name="Haridas S."/>
            <person name="LaButti K."/>
            <person name="Ohm R.A."/>
            <person name="Kues U."/>
            <person name="Blanchette R.A."/>
            <person name="Grigoriev I.V."/>
            <person name="Minto R.E."/>
            <person name="Hibbett D.S."/>
        </authorList>
    </citation>
    <scope>NUCLEOTIDE SEQUENCE [LARGE SCALE GENOMIC DNA]</scope>
    <source>
        <strain evidence="1 2">FP15055 ss-10</strain>
    </source>
</reference>
<accession>A0A0D7AWB7</accession>
<protein>
    <submittedName>
        <fullName evidence="1">Uncharacterized protein</fullName>
    </submittedName>
</protein>
<dbReference type="Proteomes" id="UP000054007">
    <property type="component" value="Unassembled WGS sequence"/>
</dbReference>
<name>A0A0D7AWB7_9AGAR</name>
<dbReference type="AlphaFoldDB" id="A0A0D7AWB7"/>
<organism evidence="1 2">
    <name type="scientific">Cylindrobasidium torrendii FP15055 ss-10</name>
    <dbReference type="NCBI Taxonomy" id="1314674"/>
    <lineage>
        <taxon>Eukaryota</taxon>
        <taxon>Fungi</taxon>
        <taxon>Dikarya</taxon>
        <taxon>Basidiomycota</taxon>
        <taxon>Agaricomycotina</taxon>
        <taxon>Agaricomycetes</taxon>
        <taxon>Agaricomycetidae</taxon>
        <taxon>Agaricales</taxon>
        <taxon>Marasmiineae</taxon>
        <taxon>Physalacriaceae</taxon>
        <taxon>Cylindrobasidium</taxon>
    </lineage>
</organism>
<dbReference type="EMBL" id="KN880803">
    <property type="protein sequence ID" value="KIY62270.1"/>
    <property type="molecule type" value="Genomic_DNA"/>
</dbReference>
<feature type="non-terminal residue" evidence="1">
    <location>
        <position position="1"/>
    </location>
</feature>